<name>A0A438GW82_VITVI</name>
<dbReference type="EMBL" id="QGNW01000329">
    <property type="protein sequence ID" value="RVW76441.1"/>
    <property type="molecule type" value="Genomic_DNA"/>
</dbReference>
<sequence length="136" mass="15115">MLGFFLFLRVRFFSPTITFLNSRGHNLHLLCMSTGNALYRGSLWRRGGDGSSFRGGGHKAPCLDGFPKGVDRLSSLFGCRVASLPSMNLGVPLEQLIVIEKDHLRQVWQDEEVLGEGCAKGERDLHVGLWKDIIGE</sequence>
<reference evidence="1 2" key="1">
    <citation type="journal article" date="2018" name="PLoS Genet.">
        <title>Population sequencing reveals clonal diversity and ancestral inbreeding in the grapevine cultivar Chardonnay.</title>
        <authorList>
            <person name="Roach M.J."/>
            <person name="Johnson D.L."/>
            <person name="Bohlmann J."/>
            <person name="van Vuuren H.J."/>
            <person name="Jones S.J."/>
            <person name="Pretorius I.S."/>
            <person name="Schmidt S.A."/>
            <person name="Borneman A.R."/>
        </authorList>
    </citation>
    <scope>NUCLEOTIDE SEQUENCE [LARGE SCALE GENOMIC DNA]</scope>
    <source>
        <strain evidence="2">cv. Chardonnay</strain>
        <tissue evidence="1">Leaf</tissue>
    </source>
</reference>
<protein>
    <submittedName>
        <fullName evidence="1">Uncharacterized protein</fullName>
    </submittedName>
</protein>
<proteinExistence type="predicted"/>
<gene>
    <name evidence="1" type="ORF">CK203_056862</name>
</gene>
<evidence type="ECO:0000313" key="1">
    <source>
        <dbReference type="EMBL" id="RVW76441.1"/>
    </source>
</evidence>
<evidence type="ECO:0000313" key="2">
    <source>
        <dbReference type="Proteomes" id="UP000288805"/>
    </source>
</evidence>
<accession>A0A438GW82</accession>
<organism evidence="1 2">
    <name type="scientific">Vitis vinifera</name>
    <name type="common">Grape</name>
    <dbReference type="NCBI Taxonomy" id="29760"/>
    <lineage>
        <taxon>Eukaryota</taxon>
        <taxon>Viridiplantae</taxon>
        <taxon>Streptophyta</taxon>
        <taxon>Embryophyta</taxon>
        <taxon>Tracheophyta</taxon>
        <taxon>Spermatophyta</taxon>
        <taxon>Magnoliopsida</taxon>
        <taxon>eudicotyledons</taxon>
        <taxon>Gunneridae</taxon>
        <taxon>Pentapetalae</taxon>
        <taxon>rosids</taxon>
        <taxon>Vitales</taxon>
        <taxon>Vitaceae</taxon>
        <taxon>Viteae</taxon>
        <taxon>Vitis</taxon>
    </lineage>
</organism>
<dbReference type="AlphaFoldDB" id="A0A438GW82"/>
<comment type="caution">
    <text evidence="1">The sequence shown here is derived from an EMBL/GenBank/DDBJ whole genome shotgun (WGS) entry which is preliminary data.</text>
</comment>
<dbReference type="Proteomes" id="UP000288805">
    <property type="component" value="Unassembled WGS sequence"/>
</dbReference>